<comment type="caution">
    <text evidence="2">The sequence shown here is derived from an EMBL/GenBank/DDBJ whole genome shotgun (WGS) entry which is preliminary data.</text>
</comment>
<gene>
    <name evidence="2" type="ORF">H4W81_000400</name>
</gene>
<proteinExistence type="predicted"/>
<feature type="region of interest" description="Disordered" evidence="1">
    <location>
        <begin position="46"/>
        <end position="80"/>
    </location>
</feature>
<dbReference type="RefSeq" id="WP_192773196.1">
    <property type="nucleotide sequence ID" value="NZ_BAAASY010000019.1"/>
</dbReference>
<evidence type="ECO:0000256" key="1">
    <source>
        <dbReference type="SAM" id="MobiDB-lite"/>
    </source>
</evidence>
<dbReference type="EMBL" id="JADBEF010000001">
    <property type="protein sequence ID" value="MBE1557621.1"/>
    <property type="molecule type" value="Genomic_DNA"/>
</dbReference>
<name>A0ABR9K741_9ACTN</name>
<organism evidence="2 3">
    <name type="scientific">Nonomuraea africana</name>
    <dbReference type="NCBI Taxonomy" id="46171"/>
    <lineage>
        <taxon>Bacteria</taxon>
        <taxon>Bacillati</taxon>
        <taxon>Actinomycetota</taxon>
        <taxon>Actinomycetes</taxon>
        <taxon>Streptosporangiales</taxon>
        <taxon>Streptosporangiaceae</taxon>
        <taxon>Nonomuraea</taxon>
    </lineage>
</organism>
<evidence type="ECO:0008006" key="4">
    <source>
        <dbReference type="Google" id="ProtNLM"/>
    </source>
</evidence>
<evidence type="ECO:0000313" key="3">
    <source>
        <dbReference type="Proteomes" id="UP000661607"/>
    </source>
</evidence>
<accession>A0ABR9K741</accession>
<protein>
    <recommendedName>
        <fullName evidence="4">Integrase</fullName>
    </recommendedName>
</protein>
<dbReference type="Proteomes" id="UP000661607">
    <property type="component" value="Unassembled WGS sequence"/>
</dbReference>
<evidence type="ECO:0000313" key="2">
    <source>
        <dbReference type="EMBL" id="MBE1557621.1"/>
    </source>
</evidence>
<sequence length="80" mass="8917">MSVRLLYLTTVQVFGWLMLLGRSQASKNVEIMMLRHEVAVLRRQIARPKTGLGRGRSRGAQRTTGRGPTADPVRSSPEGR</sequence>
<reference evidence="2 3" key="1">
    <citation type="submission" date="2020-10" db="EMBL/GenBank/DDBJ databases">
        <title>Sequencing the genomes of 1000 actinobacteria strains.</title>
        <authorList>
            <person name="Klenk H.-P."/>
        </authorList>
    </citation>
    <scope>NUCLEOTIDE SEQUENCE [LARGE SCALE GENOMIC DNA]</scope>
    <source>
        <strain evidence="2 3">DSM 43748</strain>
    </source>
</reference>
<keyword evidence="3" id="KW-1185">Reference proteome</keyword>